<comment type="caution">
    <text evidence="3">The sequence shown here is derived from an EMBL/GenBank/DDBJ whole genome shotgun (WGS) entry which is preliminary data.</text>
</comment>
<dbReference type="PANTHER" id="PTHR47505:SF1">
    <property type="entry name" value="DNA UTILIZATION PROTEIN YHGH"/>
    <property type="match status" value="1"/>
</dbReference>
<evidence type="ECO:0000256" key="2">
    <source>
        <dbReference type="SAM" id="SignalP"/>
    </source>
</evidence>
<sequence>MPSWNAMRLMLGQAISATAAWLASSAAACIVCGRAHGSHGGGQRAITGLCSSCTNAIPWITRIRCAICGRPEACPDCMRRDVTFFTASRSAVRYDETIREWLAQYKYRGNERLAPLLGRFLCSAYDRLIRELRQTYGDIRFEAVIPVPVSAERRMERGFNQAEQLSASVAVHAGLPLVHGLVRVRHSGKQSYKSRIDRIQDTKTLFAGEASVLEQFLRYRLSCTSSSIPLRLLLVDDIYTTGSTVNACAEAVTTALRRIEPSLSLELYVLTLARS</sequence>
<dbReference type="Gene3D" id="3.40.50.2020">
    <property type="match status" value="1"/>
</dbReference>
<dbReference type="InterPro" id="IPR000836">
    <property type="entry name" value="PRTase_dom"/>
</dbReference>
<protein>
    <submittedName>
        <fullName evidence="3">ComF family protein</fullName>
    </submittedName>
</protein>
<dbReference type="AlphaFoldDB" id="A0A7W5FMR0"/>
<reference evidence="3 4" key="1">
    <citation type="submission" date="2020-08" db="EMBL/GenBank/DDBJ databases">
        <title>Genomic Encyclopedia of Type Strains, Phase III (KMG-III): the genomes of soil and plant-associated and newly described type strains.</title>
        <authorList>
            <person name="Whitman W."/>
        </authorList>
    </citation>
    <scope>NUCLEOTIDE SEQUENCE [LARGE SCALE GENOMIC DNA]</scope>
    <source>
        <strain evidence="3 4">CECT 5862</strain>
    </source>
</reference>
<evidence type="ECO:0000256" key="1">
    <source>
        <dbReference type="ARBA" id="ARBA00008007"/>
    </source>
</evidence>
<dbReference type="InterPro" id="IPR029057">
    <property type="entry name" value="PRTase-like"/>
</dbReference>
<dbReference type="PANTHER" id="PTHR47505">
    <property type="entry name" value="DNA UTILIZATION PROTEIN YHGH"/>
    <property type="match status" value="1"/>
</dbReference>
<comment type="similarity">
    <text evidence="1">Belongs to the ComF/GntX family.</text>
</comment>
<dbReference type="CDD" id="cd06223">
    <property type="entry name" value="PRTases_typeI"/>
    <property type="match status" value="1"/>
</dbReference>
<gene>
    <name evidence="3" type="ORF">FHS18_002567</name>
</gene>
<feature type="signal peptide" evidence="2">
    <location>
        <begin position="1"/>
        <end position="19"/>
    </location>
</feature>
<evidence type="ECO:0000313" key="4">
    <source>
        <dbReference type="Proteomes" id="UP000570361"/>
    </source>
</evidence>
<evidence type="ECO:0000313" key="3">
    <source>
        <dbReference type="EMBL" id="MBB3110500.1"/>
    </source>
</evidence>
<accession>A0A7W5FMR0</accession>
<dbReference type="EMBL" id="JACHXK010000005">
    <property type="protein sequence ID" value="MBB3110500.1"/>
    <property type="molecule type" value="Genomic_DNA"/>
</dbReference>
<organism evidence="3 4">
    <name type="scientific">Paenibacillus phyllosphaerae</name>
    <dbReference type="NCBI Taxonomy" id="274593"/>
    <lineage>
        <taxon>Bacteria</taxon>
        <taxon>Bacillati</taxon>
        <taxon>Bacillota</taxon>
        <taxon>Bacilli</taxon>
        <taxon>Bacillales</taxon>
        <taxon>Paenibacillaceae</taxon>
        <taxon>Paenibacillus</taxon>
    </lineage>
</organism>
<name>A0A7W5FMR0_9BACL</name>
<keyword evidence="4" id="KW-1185">Reference proteome</keyword>
<keyword evidence="2" id="KW-0732">Signal</keyword>
<dbReference type="Proteomes" id="UP000570361">
    <property type="component" value="Unassembled WGS sequence"/>
</dbReference>
<dbReference type="SUPFAM" id="SSF53271">
    <property type="entry name" value="PRTase-like"/>
    <property type="match status" value="1"/>
</dbReference>
<dbReference type="InterPro" id="IPR051910">
    <property type="entry name" value="ComF/GntX_DNA_util-trans"/>
</dbReference>
<proteinExistence type="inferred from homology"/>
<feature type="chain" id="PRO_5039534452" evidence="2">
    <location>
        <begin position="20"/>
        <end position="275"/>
    </location>
</feature>